<gene>
    <name evidence="2" type="ORF">E2C01_019519</name>
</gene>
<evidence type="ECO:0000256" key="1">
    <source>
        <dbReference type="SAM" id="MobiDB-lite"/>
    </source>
</evidence>
<evidence type="ECO:0000313" key="3">
    <source>
        <dbReference type="Proteomes" id="UP000324222"/>
    </source>
</evidence>
<proteinExistence type="predicted"/>
<sequence length="183" mass="20545">MIKEVKEKEEQEEANNKRKRRRETKPPSCIPVVCERCLSLILTTWQLWVVRDTSIHGRHHHHHHHQQTHTASEAPEAVTVVEFPQLSGWKGLLGLVPRGAASVPRWCLAWRGAATDHVRRPATSRHPPAHLPRPSPETWAAVSLKWNTSPFASLPICSAIRLADLARGGARRSPPRLAVTEAP</sequence>
<reference evidence="2 3" key="1">
    <citation type="submission" date="2019-05" db="EMBL/GenBank/DDBJ databases">
        <title>Another draft genome of Portunus trituberculatus and its Hox gene families provides insights of decapod evolution.</title>
        <authorList>
            <person name="Jeong J.-H."/>
            <person name="Song I."/>
            <person name="Kim S."/>
            <person name="Choi T."/>
            <person name="Kim D."/>
            <person name="Ryu S."/>
            <person name="Kim W."/>
        </authorList>
    </citation>
    <scope>NUCLEOTIDE SEQUENCE [LARGE SCALE GENOMIC DNA]</scope>
    <source>
        <tissue evidence="2">Muscle</tissue>
    </source>
</reference>
<dbReference type="AlphaFoldDB" id="A0A5B7E0N2"/>
<keyword evidence="3" id="KW-1185">Reference proteome</keyword>
<feature type="region of interest" description="Disordered" evidence="1">
    <location>
        <begin position="1"/>
        <end position="25"/>
    </location>
</feature>
<comment type="caution">
    <text evidence="2">The sequence shown here is derived from an EMBL/GenBank/DDBJ whole genome shotgun (WGS) entry which is preliminary data.</text>
</comment>
<evidence type="ECO:0000313" key="2">
    <source>
        <dbReference type="EMBL" id="MPC26384.1"/>
    </source>
</evidence>
<accession>A0A5B7E0N2</accession>
<organism evidence="2 3">
    <name type="scientific">Portunus trituberculatus</name>
    <name type="common">Swimming crab</name>
    <name type="synonym">Neptunus trituberculatus</name>
    <dbReference type="NCBI Taxonomy" id="210409"/>
    <lineage>
        <taxon>Eukaryota</taxon>
        <taxon>Metazoa</taxon>
        <taxon>Ecdysozoa</taxon>
        <taxon>Arthropoda</taxon>
        <taxon>Crustacea</taxon>
        <taxon>Multicrustacea</taxon>
        <taxon>Malacostraca</taxon>
        <taxon>Eumalacostraca</taxon>
        <taxon>Eucarida</taxon>
        <taxon>Decapoda</taxon>
        <taxon>Pleocyemata</taxon>
        <taxon>Brachyura</taxon>
        <taxon>Eubrachyura</taxon>
        <taxon>Portunoidea</taxon>
        <taxon>Portunidae</taxon>
        <taxon>Portuninae</taxon>
        <taxon>Portunus</taxon>
    </lineage>
</organism>
<dbReference type="EMBL" id="VSRR010001593">
    <property type="protein sequence ID" value="MPC26384.1"/>
    <property type="molecule type" value="Genomic_DNA"/>
</dbReference>
<protein>
    <submittedName>
        <fullName evidence="2">Uncharacterized protein</fullName>
    </submittedName>
</protein>
<name>A0A5B7E0N2_PORTR</name>
<dbReference type="Proteomes" id="UP000324222">
    <property type="component" value="Unassembled WGS sequence"/>
</dbReference>